<dbReference type="GO" id="GO:0006424">
    <property type="term" value="P:glutamyl-tRNA aminoacylation"/>
    <property type="evidence" value="ECO:0007669"/>
    <property type="project" value="UniProtKB-UniRule"/>
</dbReference>
<gene>
    <name evidence="10" type="primary">gltX</name>
    <name evidence="13" type="ORF">AMJ83_08360</name>
</gene>
<dbReference type="InterPro" id="IPR049940">
    <property type="entry name" value="GluQ/Sye"/>
</dbReference>
<evidence type="ECO:0000256" key="5">
    <source>
        <dbReference type="ARBA" id="ARBA00022598"/>
    </source>
</evidence>
<dbReference type="PANTHER" id="PTHR43311">
    <property type="entry name" value="GLUTAMATE--TRNA LIGASE"/>
    <property type="match status" value="1"/>
</dbReference>
<evidence type="ECO:0000256" key="2">
    <source>
        <dbReference type="ARBA" id="ARBA00007894"/>
    </source>
</evidence>
<dbReference type="Pfam" id="PF19269">
    <property type="entry name" value="Anticodon_2"/>
    <property type="match status" value="1"/>
</dbReference>
<dbReference type="InterPro" id="IPR020058">
    <property type="entry name" value="Glu/Gln-tRNA-synth_Ib_cat-dom"/>
</dbReference>
<dbReference type="CDD" id="cd00808">
    <property type="entry name" value="GluRS_core"/>
    <property type="match status" value="1"/>
</dbReference>
<keyword evidence="9 10" id="KW-0030">Aminoacyl-tRNA synthetase</keyword>
<comment type="caution">
    <text evidence="10">Lacks conserved residue(s) required for the propagation of feature annotation.</text>
</comment>
<evidence type="ECO:0000256" key="8">
    <source>
        <dbReference type="ARBA" id="ARBA00022917"/>
    </source>
</evidence>
<evidence type="ECO:0000259" key="11">
    <source>
        <dbReference type="Pfam" id="PF00749"/>
    </source>
</evidence>
<dbReference type="SUPFAM" id="SSF52374">
    <property type="entry name" value="Nucleotidylyl transferase"/>
    <property type="match status" value="1"/>
</dbReference>
<evidence type="ECO:0000313" key="14">
    <source>
        <dbReference type="Proteomes" id="UP000051373"/>
    </source>
</evidence>
<keyword evidence="8 10" id="KW-0648">Protein biosynthesis</keyword>
<evidence type="ECO:0000256" key="3">
    <source>
        <dbReference type="ARBA" id="ARBA00011245"/>
    </source>
</evidence>
<reference evidence="13 14" key="1">
    <citation type="journal article" date="2015" name="Microbiome">
        <title>Genomic resolution of linkages in carbon, nitrogen, and sulfur cycling among widespread estuary sediment bacteria.</title>
        <authorList>
            <person name="Baker B.J."/>
            <person name="Lazar C.S."/>
            <person name="Teske A.P."/>
            <person name="Dick G.J."/>
        </authorList>
    </citation>
    <scope>NUCLEOTIDE SEQUENCE [LARGE SCALE GENOMIC DNA]</scope>
    <source>
        <strain evidence="13">SM23_42</strain>
    </source>
</reference>
<dbReference type="EC" id="6.1.1.17" evidence="10"/>
<keyword evidence="5 10" id="KW-0436">Ligase</keyword>
<dbReference type="GO" id="GO:0000049">
    <property type="term" value="F:tRNA binding"/>
    <property type="evidence" value="ECO:0007669"/>
    <property type="project" value="InterPro"/>
</dbReference>
<feature type="binding site" evidence="10">
    <location>
        <position position="246"/>
    </location>
    <ligand>
        <name>ATP</name>
        <dbReference type="ChEBI" id="CHEBI:30616"/>
    </ligand>
</feature>
<feature type="short sequence motif" description="'HIGH' region" evidence="10">
    <location>
        <begin position="11"/>
        <end position="21"/>
    </location>
</feature>
<keyword evidence="4 10" id="KW-0963">Cytoplasm</keyword>
<dbReference type="PRINTS" id="PR00987">
    <property type="entry name" value="TRNASYNTHGLU"/>
</dbReference>
<evidence type="ECO:0000259" key="12">
    <source>
        <dbReference type="Pfam" id="PF19269"/>
    </source>
</evidence>
<comment type="function">
    <text evidence="10">Catalyzes the attachment of glutamate to tRNA(Glu) in a two-step reaction: glutamate is first activated by ATP to form Glu-AMP and then transferred to the acceptor end of tRNA(Glu).</text>
</comment>
<dbReference type="Pfam" id="PF00749">
    <property type="entry name" value="tRNA-synt_1c"/>
    <property type="match status" value="1"/>
</dbReference>
<dbReference type="PATRIC" id="fig|1703779.3.peg.424"/>
<evidence type="ECO:0000256" key="10">
    <source>
        <dbReference type="HAMAP-Rule" id="MF_00022"/>
    </source>
</evidence>
<feature type="short sequence motif" description="'KMSKS' region" evidence="10">
    <location>
        <begin position="243"/>
        <end position="247"/>
    </location>
</feature>
<evidence type="ECO:0000256" key="9">
    <source>
        <dbReference type="ARBA" id="ARBA00023146"/>
    </source>
</evidence>
<dbReference type="PANTHER" id="PTHR43311:SF2">
    <property type="entry name" value="GLUTAMATE--TRNA LIGASE, MITOCHONDRIAL-RELATED"/>
    <property type="match status" value="1"/>
</dbReference>
<dbReference type="SUPFAM" id="SSF48163">
    <property type="entry name" value="An anticodon-binding domain of class I aminoacyl-tRNA synthetases"/>
    <property type="match status" value="1"/>
</dbReference>
<dbReference type="AlphaFoldDB" id="A0A0S8FQT9"/>
<evidence type="ECO:0000313" key="13">
    <source>
        <dbReference type="EMBL" id="KPK63077.1"/>
    </source>
</evidence>
<dbReference type="InterPro" id="IPR045462">
    <property type="entry name" value="aa-tRNA-synth_I_cd-bd"/>
</dbReference>
<dbReference type="InterPro" id="IPR033910">
    <property type="entry name" value="GluRS_core"/>
</dbReference>
<dbReference type="InterPro" id="IPR008925">
    <property type="entry name" value="aa_tRNA-synth_I_cd-bd_sf"/>
</dbReference>
<dbReference type="GO" id="GO:0004818">
    <property type="term" value="F:glutamate-tRNA ligase activity"/>
    <property type="evidence" value="ECO:0007669"/>
    <property type="project" value="UniProtKB-UniRule"/>
</dbReference>
<dbReference type="Gene3D" id="1.10.10.350">
    <property type="match status" value="1"/>
</dbReference>
<dbReference type="Gene3D" id="3.40.50.620">
    <property type="entry name" value="HUPs"/>
    <property type="match status" value="1"/>
</dbReference>
<evidence type="ECO:0000256" key="6">
    <source>
        <dbReference type="ARBA" id="ARBA00022741"/>
    </source>
</evidence>
<keyword evidence="6 10" id="KW-0547">Nucleotide-binding</keyword>
<organism evidence="13 14">
    <name type="scientific">candidate division WOR_3 bacterium SM23_42</name>
    <dbReference type="NCBI Taxonomy" id="1703779"/>
    <lineage>
        <taxon>Bacteria</taxon>
        <taxon>Bacteria division WOR-3</taxon>
    </lineage>
</organism>
<proteinExistence type="inferred from homology"/>
<dbReference type="EMBL" id="LJUJ01000019">
    <property type="protein sequence ID" value="KPK63077.1"/>
    <property type="molecule type" value="Genomic_DNA"/>
</dbReference>
<comment type="subunit">
    <text evidence="3 10">Monomer.</text>
</comment>
<comment type="subcellular location">
    <subcellularLocation>
        <location evidence="1 10">Cytoplasm</location>
    </subcellularLocation>
</comment>
<evidence type="ECO:0000256" key="7">
    <source>
        <dbReference type="ARBA" id="ARBA00022840"/>
    </source>
</evidence>
<dbReference type="InterPro" id="IPR000924">
    <property type="entry name" value="Glu/Gln-tRNA-synth"/>
</dbReference>
<comment type="caution">
    <text evidence="13">The sequence shown here is derived from an EMBL/GenBank/DDBJ whole genome shotgun (WGS) entry which is preliminary data.</text>
</comment>
<sequence length="482" mass="56194">MKSEIRVRIAPSPTGFFHVGSARTALYNWLFARHNKGKFILRVEDTDLARSSEGMIQVILDGLKWLGIDWDEGPFYQSKRIDLYQKYVQKLLNDGRAYYCYCNPEDLAREKKAAYERKQDWRYDRRCLNISPQERAKRERLKTPKVVRFLVPDTPVSYHDLIHKEIVREAKDVEDLVILRSNGIPTYNLACVVDDFEMGISHVIRAVDHITNTPKQLLLFRALELPVPEYAHLPLILGEDKSKLSKRHGALSLMTYKEQGYLPEAMLNYLSLLGWSPGDDREVMSTREIMETFDLSRINPSNAVFDEQKLEWMNGQYIYAMSDEELLEQLSPFLVTFGLIHETDIAAKKDWILKVCGLVKLRLKTLADVNEVARYLFVDDFEYDKEGLQKHFNADTIKVLQEFLSKFEDTEEYNAQSIENCVRTYAEAKRLKARVIIHPLRLFVTGKQGGPGLFEIMELVGKDKCVKRIRRKINEFKEQHER</sequence>
<dbReference type="HAMAP" id="MF_00022">
    <property type="entry name" value="Glu_tRNA_synth_type1"/>
    <property type="match status" value="1"/>
</dbReference>
<dbReference type="STRING" id="1703779.AMJ83_08360"/>
<dbReference type="GO" id="GO:0005524">
    <property type="term" value="F:ATP binding"/>
    <property type="evidence" value="ECO:0007669"/>
    <property type="project" value="UniProtKB-UniRule"/>
</dbReference>
<feature type="domain" description="Aminoacyl-tRNA synthetase class I anticodon-binding" evidence="12">
    <location>
        <begin position="325"/>
        <end position="472"/>
    </location>
</feature>
<comment type="catalytic activity">
    <reaction evidence="10">
        <text>tRNA(Glu) + L-glutamate + ATP = L-glutamyl-tRNA(Glu) + AMP + diphosphate</text>
        <dbReference type="Rhea" id="RHEA:23540"/>
        <dbReference type="Rhea" id="RHEA-COMP:9663"/>
        <dbReference type="Rhea" id="RHEA-COMP:9680"/>
        <dbReference type="ChEBI" id="CHEBI:29985"/>
        <dbReference type="ChEBI" id="CHEBI:30616"/>
        <dbReference type="ChEBI" id="CHEBI:33019"/>
        <dbReference type="ChEBI" id="CHEBI:78442"/>
        <dbReference type="ChEBI" id="CHEBI:78520"/>
        <dbReference type="ChEBI" id="CHEBI:456215"/>
        <dbReference type="EC" id="6.1.1.17"/>
    </reaction>
</comment>
<feature type="domain" description="Glutamyl/glutaminyl-tRNA synthetase class Ib catalytic" evidence="11">
    <location>
        <begin position="4"/>
        <end position="312"/>
    </location>
</feature>
<dbReference type="Proteomes" id="UP000051373">
    <property type="component" value="Unassembled WGS sequence"/>
</dbReference>
<dbReference type="GO" id="GO:0008270">
    <property type="term" value="F:zinc ion binding"/>
    <property type="evidence" value="ECO:0007669"/>
    <property type="project" value="InterPro"/>
</dbReference>
<dbReference type="InterPro" id="IPR020751">
    <property type="entry name" value="aa-tRNA-synth_I_codon-bd_sub2"/>
</dbReference>
<evidence type="ECO:0000256" key="4">
    <source>
        <dbReference type="ARBA" id="ARBA00022490"/>
    </source>
</evidence>
<evidence type="ECO:0000256" key="1">
    <source>
        <dbReference type="ARBA" id="ARBA00004496"/>
    </source>
</evidence>
<dbReference type="GO" id="GO:0005829">
    <property type="term" value="C:cytosol"/>
    <property type="evidence" value="ECO:0007669"/>
    <property type="project" value="TreeGrafter"/>
</dbReference>
<keyword evidence="7 10" id="KW-0067">ATP-binding</keyword>
<dbReference type="NCBIfam" id="TIGR00464">
    <property type="entry name" value="gltX_bact"/>
    <property type="match status" value="1"/>
</dbReference>
<name>A0A0S8FQT9_UNCW3</name>
<dbReference type="InterPro" id="IPR004527">
    <property type="entry name" value="Glu-tRNA-ligase_bac/mito"/>
</dbReference>
<dbReference type="FunFam" id="3.40.50.620:FF:000007">
    <property type="entry name" value="Glutamate--tRNA ligase"/>
    <property type="match status" value="1"/>
</dbReference>
<accession>A0A0S8FQT9</accession>
<comment type="similarity">
    <text evidence="2 10">Belongs to the class-I aminoacyl-tRNA synthetase family. Glutamate--tRNA ligase type 1 subfamily.</text>
</comment>
<dbReference type="InterPro" id="IPR014729">
    <property type="entry name" value="Rossmann-like_a/b/a_fold"/>
</dbReference>
<protein>
    <recommendedName>
        <fullName evidence="10">Glutamate--tRNA ligase</fullName>
        <ecNumber evidence="10">6.1.1.17</ecNumber>
    </recommendedName>
    <alternativeName>
        <fullName evidence="10">Glutamyl-tRNA synthetase</fullName>
        <shortName evidence="10">GluRS</shortName>
    </alternativeName>
</protein>